<evidence type="ECO:0000256" key="1">
    <source>
        <dbReference type="ARBA" id="ARBA00000448"/>
    </source>
</evidence>
<dbReference type="OrthoDB" id="416222at2759"/>
<evidence type="ECO:0000256" key="8">
    <source>
        <dbReference type="ARBA" id="ARBA00022801"/>
    </source>
</evidence>
<dbReference type="Gene3D" id="3.20.20.300">
    <property type="entry name" value="Glycoside hydrolase, family 3, N-terminal domain"/>
    <property type="match status" value="1"/>
</dbReference>
<dbReference type="InterPro" id="IPR036881">
    <property type="entry name" value="Glyco_hydro_3_C_sf"/>
</dbReference>
<dbReference type="GO" id="GO:0030245">
    <property type="term" value="P:cellulose catabolic process"/>
    <property type="evidence" value="ECO:0007669"/>
    <property type="project" value="UniProtKB-UniPathway"/>
</dbReference>
<dbReference type="EC" id="3.2.1.21" evidence="5 14"/>
<dbReference type="InParanoid" id="A0A0D1YM62"/>
<keyword evidence="6" id="KW-0964">Secreted</keyword>
<comment type="similarity">
    <text evidence="4 14">Belongs to the glycosyl hydrolase 3 family.</text>
</comment>
<name>A0A0D1YM62_9PEZI</name>
<keyword evidence="13 14" id="KW-0624">Polysaccharide degradation</keyword>
<keyword evidence="7" id="KW-0732">Signal</keyword>
<keyword evidence="11 14" id="KW-0119">Carbohydrate metabolism</keyword>
<evidence type="ECO:0000256" key="9">
    <source>
        <dbReference type="ARBA" id="ARBA00023001"/>
    </source>
</evidence>
<dbReference type="Proteomes" id="UP000053259">
    <property type="component" value="Unassembled WGS sequence"/>
</dbReference>
<dbReference type="Gene3D" id="3.40.50.1700">
    <property type="entry name" value="Glycoside hydrolase family 3 C-terminal domain"/>
    <property type="match status" value="1"/>
</dbReference>
<dbReference type="UniPathway" id="UPA00696"/>
<proteinExistence type="inferred from homology"/>
<dbReference type="FunFam" id="3.20.20.300:FF:000002">
    <property type="entry name" value="Probable beta-glucosidase"/>
    <property type="match status" value="1"/>
</dbReference>
<dbReference type="Pfam" id="PF14310">
    <property type="entry name" value="Fn3-like"/>
    <property type="match status" value="1"/>
</dbReference>
<evidence type="ECO:0000256" key="2">
    <source>
        <dbReference type="ARBA" id="ARBA00004613"/>
    </source>
</evidence>
<evidence type="ECO:0000313" key="17">
    <source>
        <dbReference type="Proteomes" id="UP000053259"/>
    </source>
</evidence>
<dbReference type="STRING" id="253628.A0A0D1YM62"/>
<gene>
    <name evidence="16" type="ORF">PV09_06740</name>
</gene>
<evidence type="ECO:0000259" key="15">
    <source>
        <dbReference type="SMART" id="SM01217"/>
    </source>
</evidence>
<dbReference type="PRINTS" id="PR00133">
    <property type="entry name" value="GLHYDRLASE3"/>
</dbReference>
<keyword evidence="8 14" id="KW-0378">Hydrolase</keyword>
<keyword evidence="9" id="KW-0136">Cellulose degradation</keyword>
<dbReference type="Pfam" id="PF01915">
    <property type="entry name" value="Glyco_hydro_3_C"/>
    <property type="match status" value="1"/>
</dbReference>
<dbReference type="Pfam" id="PF00933">
    <property type="entry name" value="Glyco_hydro_3"/>
    <property type="match status" value="1"/>
</dbReference>
<dbReference type="HOGENOM" id="CLU_004542_2_1_1"/>
<dbReference type="InterPro" id="IPR002772">
    <property type="entry name" value="Glyco_hydro_3_C"/>
</dbReference>
<dbReference type="VEuPathDB" id="FungiDB:PV09_06740"/>
<evidence type="ECO:0000313" key="16">
    <source>
        <dbReference type="EMBL" id="KIW01897.1"/>
    </source>
</evidence>
<accession>A0A0D1YM62</accession>
<dbReference type="InterPro" id="IPR026891">
    <property type="entry name" value="Fn3-like"/>
</dbReference>
<protein>
    <recommendedName>
        <fullName evidence="5 14">beta-glucosidase</fullName>
        <ecNumber evidence="5 14">3.2.1.21</ecNumber>
    </recommendedName>
</protein>
<keyword evidence="12 14" id="KW-0326">Glycosidase</keyword>
<evidence type="ECO:0000256" key="7">
    <source>
        <dbReference type="ARBA" id="ARBA00022729"/>
    </source>
</evidence>
<comment type="subcellular location">
    <subcellularLocation>
        <location evidence="2">Secreted</location>
    </subcellularLocation>
</comment>
<dbReference type="PANTHER" id="PTHR42715">
    <property type="entry name" value="BETA-GLUCOSIDASE"/>
    <property type="match status" value="1"/>
</dbReference>
<dbReference type="InterPro" id="IPR050288">
    <property type="entry name" value="Cellulose_deg_GH3"/>
</dbReference>
<dbReference type="GO" id="GO:0008422">
    <property type="term" value="F:beta-glucosidase activity"/>
    <property type="evidence" value="ECO:0007669"/>
    <property type="project" value="UniProtKB-EC"/>
</dbReference>
<dbReference type="AlphaFoldDB" id="A0A0D1YM62"/>
<reference evidence="16 17" key="1">
    <citation type="submission" date="2015-01" db="EMBL/GenBank/DDBJ databases">
        <title>The Genome Sequence of Ochroconis gallopava CBS43764.</title>
        <authorList>
            <consortium name="The Broad Institute Genomics Platform"/>
            <person name="Cuomo C."/>
            <person name="de Hoog S."/>
            <person name="Gorbushina A."/>
            <person name="Stielow B."/>
            <person name="Teixiera M."/>
            <person name="Abouelleil A."/>
            <person name="Chapman S.B."/>
            <person name="Priest M."/>
            <person name="Young S.K."/>
            <person name="Wortman J."/>
            <person name="Nusbaum C."/>
            <person name="Birren B."/>
        </authorList>
    </citation>
    <scope>NUCLEOTIDE SEQUENCE [LARGE SCALE GENOMIC DNA]</scope>
    <source>
        <strain evidence="16 17">CBS 43764</strain>
    </source>
</reference>
<keyword evidence="10" id="KW-0325">Glycoprotein</keyword>
<dbReference type="InterPro" id="IPR019800">
    <property type="entry name" value="Glyco_hydro_3_AS"/>
</dbReference>
<dbReference type="EMBL" id="KN847552">
    <property type="protein sequence ID" value="KIW01897.1"/>
    <property type="molecule type" value="Genomic_DNA"/>
</dbReference>
<dbReference type="InterPro" id="IPR036962">
    <property type="entry name" value="Glyco_hydro_3_N_sf"/>
</dbReference>
<evidence type="ECO:0000256" key="3">
    <source>
        <dbReference type="ARBA" id="ARBA00004987"/>
    </source>
</evidence>
<dbReference type="InterPro" id="IPR017853">
    <property type="entry name" value="GH"/>
</dbReference>
<evidence type="ECO:0000256" key="11">
    <source>
        <dbReference type="ARBA" id="ARBA00023277"/>
    </source>
</evidence>
<dbReference type="Gene3D" id="2.60.40.10">
    <property type="entry name" value="Immunoglobulins"/>
    <property type="match status" value="1"/>
</dbReference>
<dbReference type="GeneID" id="27314713"/>
<keyword evidence="17" id="KW-1185">Reference proteome</keyword>
<dbReference type="PANTHER" id="PTHR42715:SF5">
    <property type="entry name" value="BETA-GLUCOSIDASE M-RELATED"/>
    <property type="match status" value="1"/>
</dbReference>
<dbReference type="SUPFAM" id="SSF51445">
    <property type="entry name" value="(Trans)glycosidases"/>
    <property type="match status" value="1"/>
</dbReference>
<dbReference type="PROSITE" id="PS00775">
    <property type="entry name" value="GLYCOSYL_HYDROL_F3"/>
    <property type="match status" value="1"/>
</dbReference>
<dbReference type="InterPro" id="IPR001764">
    <property type="entry name" value="Glyco_hydro_3_N"/>
</dbReference>
<organism evidence="16 17">
    <name type="scientific">Verruconis gallopava</name>
    <dbReference type="NCBI Taxonomy" id="253628"/>
    <lineage>
        <taxon>Eukaryota</taxon>
        <taxon>Fungi</taxon>
        <taxon>Dikarya</taxon>
        <taxon>Ascomycota</taxon>
        <taxon>Pezizomycotina</taxon>
        <taxon>Dothideomycetes</taxon>
        <taxon>Pleosporomycetidae</taxon>
        <taxon>Venturiales</taxon>
        <taxon>Sympoventuriaceae</taxon>
        <taxon>Verruconis</taxon>
    </lineage>
</organism>
<dbReference type="GO" id="GO:0005576">
    <property type="term" value="C:extracellular region"/>
    <property type="evidence" value="ECO:0007669"/>
    <property type="project" value="UniProtKB-SubCell"/>
</dbReference>
<evidence type="ECO:0000256" key="14">
    <source>
        <dbReference type="RuleBase" id="RU361161"/>
    </source>
</evidence>
<feature type="domain" description="Fibronectin type III-like" evidence="15">
    <location>
        <begin position="776"/>
        <end position="843"/>
    </location>
</feature>
<sequence length="854" mass="91737">MKFLGGKCRFFQEPCSSPGLLEFFFLCLSIFSFTATALPQASLTGIANLLLNLPAEFVLAADSIAAAVINAFIQGAEILSGQPNPELYWAYGRSPPVYPSPNATGQQGWQDAFSQARALVAQLTIEEKAGISLGSSTTKGCSGFIGPIDSVGFPGLCLNDAESGVRNGELVSGFPAQIHVGASWNRQLAQERGLYIGREFKTKGINVALGPVVGPLGRLAKGGRNWEGFSNDPYLAGSLVYPTINGMQESVIACVKHFIVNEQETNRAPFFLGFIPGLANQSVSSNVDDRTMHELYLWPFYDAMRAEPGAVMCSYNRINGSHACQNSKALNGLLKTELGFQGFVVSDWYGSHTGIAANKAGLDMVMPSSQFLSASTLATAVNNGSLDVSRIDDQATRILAPWFRYAKFSDPGMDDHASVDAREAASQSTLFQAAVEGHVLVKNVDAVLPLNAPPALSIFGYDAIAGANSSSDPLFQYGLANTQHFVNGAPFTIVDEDLNMASAASASHRCPQVALDGTMNTGAGSGAITPATAVSPYDALVQQAALDNTTLYTDFKSQNPNVASSSGPCLVFINAQSPESWDRTELQNEYSDTLVTNVASKCKNTIVIIHNAGVRLVDEWIDHPNVTAAMYAHLPGEASGSALVEILYGRQSPSGRLPYTVAHNEADYGALLNPDYPTVDNPFYSQSNFSEGLAIDYKHFILNGIEPRFAFGYGLTYSEFEYSSLEVSWNASANMQSQLPDQNTTPIPQGGYDSLYDILATATVQVTNVGHVAAAEVAQLYVGIPQSGVSKALRGFDKQLLQPGASSEYAFPLRRRDLSVWDVDTQQWVLNRGNYSFMVGKNVLDIVLTQSLEL</sequence>
<comment type="pathway">
    <text evidence="3 14">Glycan metabolism; cellulose degradation.</text>
</comment>
<evidence type="ECO:0000256" key="5">
    <source>
        <dbReference type="ARBA" id="ARBA00012744"/>
    </source>
</evidence>
<dbReference type="RefSeq" id="XP_016211766.1">
    <property type="nucleotide sequence ID" value="XM_016360427.1"/>
</dbReference>
<evidence type="ECO:0000256" key="10">
    <source>
        <dbReference type="ARBA" id="ARBA00023180"/>
    </source>
</evidence>
<dbReference type="SMART" id="SM01217">
    <property type="entry name" value="Fn3_like"/>
    <property type="match status" value="1"/>
</dbReference>
<evidence type="ECO:0000256" key="12">
    <source>
        <dbReference type="ARBA" id="ARBA00023295"/>
    </source>
</evidence>
<evidence type="ECO:0000256" key="13">
    <source>
        <dbReference type="ARBA" id="ARBA00023326"/>
    </source>
</evidence>
<comment type="catalytic activity">
    <reaction evidence="1 14">
        <text>Hydrolysis of terminal, non-reducing beta-D-glucosyl residues with release of beta-D-glucose.</text>
        <dbReference type="EC" id="3.2.1.21"/>
    </reaction>
</comment>
<dbReference type="InterPro" id="IPR013783">
    <property type="entry name" value="Ig-like_fold"/>
</dbReference>
<evidence type="ECO:0000256" key="6">
    <source>
        <dbReference type="ARBA" id="ARBA00022525"/>
    </source>
</evidence>
<dbReference type="SUPFAM" id="SSF52279">
    <property type="entry name" value="Beta-D-glucan exohydrolase, C-terminal domain"/>
    <property type="match status" value="1"/>
</dbReference>
<evidence type="ECO:0000256" key="4">
    <source>
        <dbReference type="ARBA" id="ARBA00005336"/>
    </source>
</evidence>